<dbReference type="VEuPathDB" id="VectorBase:BGLB027417"/>
<feature type="region of interest" description="Disordered" evidence="1">
    <location>
        <begin position="1"/>
        <end position="41"/>
    </location>
</feature>
<dbReference type="KEGG" id="bgt:106062370"/>
<dbReference type="VEuPathDB" id="VectorBase:BGLAX_046885"/>
<protein>
    <submittedName>
        <fullName evidence="2">Uncharacterized protein</fullName>
    </submittedName>
</protein>
<organism evidence="2 3">
    <name type="scientific">Biomphalaria glabrata</name>
    <name type="common">Bloodfluke planorb</name>
    <name type="synonym">Freshwater snail</name>
    <dbReference type="NCBI Taxonomy" id="6526"/>
    <lineage>
        <taxon>Eukaryota</taxon>
        <taxon>Metazoa</taxon>
        <taxon>Spiralia</taxon>
        <taxon>Lophotrochozoa</taxon>
        <taxon>Mollusca</taxon>
        <taxon>Gastropoda</taxon>
        <taxon>Heterobranchia</taxon>
        <taxon>Euthyneura</taxon>
        <taxon>Panpulmonata</taxon>
        <taxon>Hygrophila</taxon>
        <taxon>Lymnaeoidea</taxon>
        <taxon>Planorbidae</taxon>
        <taxon>Biomphalaria</taxon>
    </lineage>
</organism>
<dbReference type="Proteomes" id="UP000076420">
    <property type="component" value="Unassembled WGS sequence"/>
</dbReference>
<dbReference type="EnsemblMetazoa" id="BGLB027417-RA">
    <property type="protein sequence ID" value="BGLB027417-PA"/>
    <property type="gene ID" value="BGLB027417"/>
</dbReference>
<evidence type="ECO:0000313" key="3">
    <source>
        <dbReference type="Proteomes" id="UP000076420"/>
    </source>
</evidence>
<sequence length="183" mass="20918">MENENREWTKENDKEQQKRKERANKKNDKKEDKNGKCDGLNKWGVGVDTDLPEISQSLIRDKAVLLVKARLIRRCEDVILGKSGQFGVAVSEVTEPEQLFLLPTAIDFETSPGLKRPASDNMESKAKRIKLEAGEANEQEENKVHKYQGPGYWRVNVYQFHHHFRDQVIIAAVAKNIDQVSSS</sequence>
<dbReference type="STRING" id="6526.A0A2C9L620"/>
<gene>
    <name evidence="2" type="primary">106062370</name>
</gene>
<accession>A0A2C9L620</accession>
<dbReference type="AlphaFoldDB" id="A0A2C9L620"/>
<name>A0A2C9L620_BIOGL</name>
<proteinExistence type="predicted"/>
<evidence type="ECO:0000256" key="1">
    <source>
        <dbReference type="SAM" id="MobiDB-lite"/>
    </source>
</evidence>
<evidence type="ECO:0000313" key="2">
    <source>
        <dbReference type="EnsemblMetazoa" id="BGLB027417-PA"/>
    </source>
</evidence>
<feature type="compositionally biased region" description="Basic and acidic residues" evidence="1">
    <location>
        <begin position="1"/>
        <end position="36"/>
    </location>
</feature>
<reference evidence="2" key="1">
    <citation type="submission" date="2020-05" db="UniProtKB">
        <authorList>
            <consortium name="EnsemblMetazoa"/>
        </authorList>
    </citation>
    <scope>IDENTIFICATION</scope>
    <source>
        <strain evidence="2">BB02</strain>
    </source>
</reference>